<dbReference type="PANTHER" id="PTHR22952:SF389">
    <property type="entry name" value="ABSCISIC ACID-INSENSITIVE 5-LIKE PROTEIN 4 ISOFORM X1"/>
    <property type="match status" value="1"/>
</dbReference>
<dbReference type="GO" id="GO:0003677">
    <property type="term" value="F:DNA binding"/>
    <property type="evidence" value="ECO:0007669"/>
    <property type="project" value="UniProtKB-KW"/>
</dbReference>
<protein>
    <recommendedName>
        <fullName evidence="6">BZIP domain-containing protein</fullName>
    </recommendedName>
</protein>
<dbReference type="SUPFAM" id="SSF57959">
    <property type="entry name" value="Leucine zipper domain"/>
    <property type="match status" value="1"/>
</dbReference>
<dbReference type="PROSITE" id="PS00036">
    <property type="entry name" value="BZIP_BASIC"/>
    <property type="match status" value="1"/>
</dbReference>
<gene>
    <name evidence="7" type="ORF">MTR67_048702</name>
</gene>
<dbReference type="AlphaFoldDB" id="A0AAF0UZD3"/>
<dbReference type="Proteomes" id="UP001234989">
    <property type="component" value="Chromosome 11"/>
</dbReference>
<dbReference type="SMART" id="SM00338">
    <property type="entry name" value="BRLZ"/>
    <property type="match status" value="1"/>
</dbReference>
<evidence type="ECO:0000256" key="3">
    <source>
        <dbReference type="ARBA" id="ARBA00023242"/>
    </source>
</evidence>
<dbReference type="InterPro" id="IPR043452">
    <property type="entry name" value="BZIP46-like"/>
</dbReference>
<evidence type="ECO:0000256" key="4">
    <source>
        <dbReference type="SAM" id="Coils"/>
    </source>
</evidence>
<reference evidence="7" key="1">
    <citation type="submission" date="2023-08" db="EMBL/GenBank/DDBJ databases">
        <title>A de novo genome assembly of Solanum verrucosum Schlechtendal, a Mexican diploid species geographically isolated from the other diploid A-genome species in potato relatives.</title>
        <authorList>
            <person name="Hosaka K."/>
        </authorList>
    </citation>
    <scope>NUCLEOTIDE SEQUENCE</scope>
    <source>
        <tissue evidence="7">Young leaves</tissue>
    </source>
</reference>
<organism evidence="7 8">
    <name type="scientific">Solanum verrucosum</name>
    <dbReference type="NCBI Taxonomy" id="315347"/>
    <lineage>
        <taxon>Eukaryota</taxon>
        <taxon>Viridiplantae</taxon>
        <taxon>Streptophyta</taxon>
        <taxon>Embryophyta</taxon>
        <taxon>Tracheophyta</taxon>
        <taxon>Spermatophyta</taxon>
        <taxon>Magnoliopsida</taxon>
        <taxon>eudicotyledons</taxon>
        <taxon>Gunneridae</taxon>
        <taxon>Pentapetalae</taxon>
        <taxon>asterids</taxon>
        <taxon>lamiids</taxon>
        <taxon>Solanales</taxon>
        <taxon>Solanaceae</taxon>
        <taxon>Solanoideae</taxon>
        <taxon>Solaneae</taxon>
        <taxon>Solanum</taxon>
    </lineage>
</organism>
<dbReference type="Gene3D" id="3.40.50.620">
    <property type="entry name" value="HUPs"/>
    <property type="match status" value="1"/>
</dbReference>
<evidence type="ECO:0000313" key="7">
    <source>
        <dbReference type="EMBL" id="WMV55317.1"/>
    </source>
</evidence>
<dbReference type="Gene3D" id="1.20.5.170">
    <property type="match status" value="1"/>
</dbReference>
<feature type="region of interest" description="Disordered" evidence="5">
    <location>
        <begin position="335"/>
        <end position="355"/>
    </location>
</feature>
<evidence type="ECO:0000256" key="2">
    <source>
        <dbReference type="ARBA" id="ARBA00023125"/>
    </source>
</evidence>
<evidence type="ECO:0000256" key="1">
    <source>
        <dbReference type="ARBA" id="ARBA00004123"/>
    </source>
</evidence>
<dbReference type="CDD" id="cd14707">
    <property type="entry name" value="bZIP_plant_BZIP46"/>
    <property type="match status" value="1"/>
</dbReference>
<evidence type="ECO:0000313" key="8">
    <source>
        <dbReference type="Proteomes" id="UP001234989"/>
    </source>
</evidence>
<dbReference type="InterPro" id="IPR046347">
    <property type="entry name" value="bZIP_sf"/>
</dbReference>
<dbReference type="InterPro" id="IPR014729">
    <property type="entry name" value="Rossmann-like_a/b/a_fold"/>
</dbReference>
<proteinExistence type="predicted"/>
<feature type="domain" description="BZIP" evidence="6">
    <location>
        <begin position="367"/>
        <end position="412"/>
    </location>
</feature>
<keyword evidence="4" id="KW-0175">Coiled coil</keyword>
<dbReference type="GO" id="GO:0003700">
    <property type="term" value="F:DNA-binding transcription factor activity"/>
    <property type="evidence" value="ECO:0007669"/>
    <property type="project" value="InterPro"/>
</dbReference>
<dbReference type="PANTHER" id="PTHR22952">
    <property type="entry name" value="CAMP-RESPONSE ELEMENT BINDING PROTEIN-RELATED"/>
    <property type="match status" value="1"/>
</dbReference>
<keyword evidence="8" id="KW-1185">Reference proteome</keyword>
<accession>A0AAF0UZD3</accession>
<keyword evidence="2" id="KW-0238">DNA-binding</keyword>
<dbReference type="Pfam" id="PF00170">
    <property type="entry name" value="bZIP_1"/>
    <property type="match status" value="1"/>
</dbReference>
<comment type="subcellular location">
    <subcellularLocation>
        <location evidence="1">Nucleus</location>
    </subcellularLocation>
</comment>
<dbReference type="PROSITE" id="PS50217">
    <property type="entry name" value="BZIP"/>
    <property type="match status" value="1"/>
</dbReference>
<sequence length="447" mass="49255">MKCWKKRVHVYMDGCFDLMYYGHANAIRQAKKHGKQADISEFRAQLDALGLKIIQVTVDGNCFFSKHSIFLPSDSIFLVITMGSYLNFKNFADTSQPESSGNNSNFSLARQSSIYSFTFDELQSACGLGKDFGSMNMDDLLKNIEESQAFPSSAAAGGNLQRQGSLTLPRTLSQRTVDEVWKDFQKESVIANDASGTGGSNFGQRESTLGEMTLEEFLVRAGAVREDMQPAGYSNDVTFASGFTQPSSGVTIAFQQATQNPGHQIAGNNIFNVVSTTTSSTQQPLFPKQTTVEFASPLQLGGSPGTRPPMSNPSANTSSVMQGGVMTMPVKGVSPGNIDTSSLSPSPYACGEGGRGRRSCTSFEKVVERRRKRMIKNRESAARSRDRKQAYTLELEAEVAKLKEIKQELQKKQAEFIEKQKKQLLEKMNVPWENKLICLRRTVTGPW</sequence>
<evidence type="ECO:0000256" key="5">
    <source>
        <dbReference type="SAM" id="MobiDB-lite"/>
    </source>
</evidence>
<keyword evidence="3" id="KW-0539">Nucleus</keyword>
<dbReference type="GO" id="GO:0005634">
    <property type="term" value="C:nucleus"/>
    <property type="evidence" value="ECO:0007669"/>
    <property type="project" value="UniProtKB-SubCell"/>
</dbReference>
<name>A0AAF0UZD3_SOLVR</name>
<feature type="coiled-coil region" evidence="4">
    <location>
        <begin position="388"/>
        <end position="427"/>
    </location>
</feature>
<dbReference type="InterPro" id="IPR004827">
    <property type="entry name" value="bZIP"/>
</dbReference>
<dbReference type="EMBL" id="CP133622">
    <property type="protein sequence ID" value="WMV55317.1"/>
    <property type="molecule type" value="Genomic_DNA"/>
</dbReference>
<dbReference type="GO" id="GO:0045893">
    <property type="term" value="P:positive regulation of DNA-templated transcription"/>
    <property type="evidence" value="ECO:0007669"/>
    <property type="project" value="InterPro"/>
</dbReference>
<evidence type="ECO:0000259" key="6">
    <source>
        <dbReference type="PROSITE" id="PS50217"/>
    </source>
</evidence>